<feature type="coiled-coil region" evidence="1">
    <location>
        <begin position="267"/>
        <end position="385"/>
    </location>
</feature>
<sequence length="416" mass="49845">MTSRKDTVTISIQDLISNEEEDIERVDFELLSKKFSVPLYQLMKYCKVLKNNNNNNDLQNTISDISRKLVRCQQDGNLKERSINLFFDFLEERVVTISSDEYWDLCRLSKIFEIRLLEKFLKQYSNMKSENIDFQINLINEYERVRIGKNDSETDDEIFFRNEYISSIEKNFKGKLDECFLRANFCELPTATVYRLLELNQGERVSADLLYEFISKSKEDRFPLLSFLKLQEMSEPKLEKLFHDYSKSSETMKNKYSQYLICDLVYIQQISEEKKSHERRIINLEKDKKRIEGICAQITTENDQHKKHIEKMSEEKQSLERRIIYLEKDKKRIESRCDQIIIENDQHKKHIEKMSEEQKCILSRLDAIMRENKELKGENEKKMNKKQGRKNQIEIVKTFLHRFENSEGNKLTGIYQ</sequence>
<gene>
    <name evidence="2" type="ORF">M9Y10_034656</name>
</gene>
<name>A0ABR2KGF6_9EUKA</name>
<dbReference type="Proteomes" id="UP001470230">
    <property type="component" value="Unassembled WGS sequence"/>
</dbReference>
<comment type="caution">
    <text evidence="2">The sequence shown here is derived from an EMBL/GenBank/DDBJ whole genome shotgun (WGS) entry which is preliminary data.</text>
</comment>
<dbReference type="EMBL" id="JAPFFF010000005">
    <property type="protein sequence ID" value="KAK8889902.1"/>
    <property type="molecule type" value="Genomic_DNA"/>
</dbReference>
<evidence type="ECO:0000313" key="3">
    <source>
        <dbReference type="Proteomes" id="UP001470230"/>
    </source>
</evidence>
<accession>A0ABR2KGF6</accession>
<organism evidence="2 3">
    <name type="scientific">Tritrichomonas musculus</name>
    <dbReference type="NCBI Taxonomy" id="1915356"/>
    <lineage>
        <taxon>Eukaryota</taxon>
        <taxon>Metamonada</taxon>
        <taxon>Parabasalia</taxon>
        <taxon>Tritrichomonadida</taxon>
        <taxon>Tritrichomonadidae</taxon>
        <taxon>Tritrichomonas</taxon>
    </lineage>
</organism>
<evidence type="ECO:0000256" key="1">
    <source>
        <dbReference type="SAM" id="Coils"/>
    </source>
</evidence>
<proteinExistence type="predicted"/>
<keyword evidence="3" id="KW-1185">Reference proteome</keyword>
<protein>
    <submittedName>
        <fullName evidence="2">Uncharacterized protein</fullName>
    </submittedName>
</protein>
<evidence type="ECO:0000313" key="2">
    <source>
        <dbReference type="EMBL" id="KAK8889902.1"/>
    </source>
</evidence>
<keyword evidence="1" id="KW-0175">Coiled coil</keyword>
<reference evidence="2 3" key="1">
    <citation type="submission" date="2024-04" db="EMBL/GenBank/DDBJ databases">
        <title>Tritrichomonas musculus Genome.</title>
        <authorList>
            <person name="Alves-Ferreira E."/>
            <person name="Grigg M."/>
            <person name="Lorenzi H."/>
            <person name="Galac M."/>
        </authorList>
    </citation>
    <scope>NUCLEOTIDE SEQUENCE [LARGE SCALE GENOMIC DNA]</scope>
    <source>
        <strain evidence="2 3">EAF2021</strain>
    </source>
</reference>